<evidence type="ECO:0000313" key="4">
    <source>
        <dbReference type="Proteomes" id="UP000031408"/>
    </source>
</evidence>
<feature type="signal peptide" evidence="1">
    <location>
        <begin position="1"/>
        <end position="19"/>
    </location>
</feature>
<reference evidence="3 4" key="1">
    <citation type="submission" date="2014-11" db="EMBL/GenBank/DDBJ databases">
        <title>Genome sequence of Flavihumibacter solisilvae 3-3.</title>
        <authorList>
            <person name="Zhou G."/>
            <person name="Li M."/>
            <person name="Wang G."/>
        </authorList>
    </citation>
    <scope>NUCLEOTIDE SEQUENCE [LARGE SCALE GENOMIC DNA]</scope>
    <source>
        <strain evidence="3 4">3-3</strain>
    </source>
</reference>
<evidence type="ECO:0000313" key="3">
    <source>
        <dbReference type="EMBL" id="KIC94257.1"/>
    </source>
</evidence>
<dbReference type="InterPro" id="IPR005532">
    <property type="entry name" value="SUMF_dom"/>
</dbReference>
<accession>A0A0C1L2N3</accession>
<dbReference type="SUPFAM" id="SSF56436">
    <property type="entry name" value="C-type lectin-like"/>
    <property type="match status" value="1"/>
</dbReference>
<keyword evidence="4" id="KW-1185">Reference proteome</keyword>
<gene>
    <name evidence="3" type="ORF">OI18_12860</name>
</gene>
<feature type="chain" id="PRO_5002148763" description="Sulfatase-modifying factor enzyme-like domain-containing protein" evidence="1">
    <location>
        <begin position="20"/>
        <end position="261"/>
    </location>
</feature>
<dbReference type="InterPro" id="IPR016187">
    <property type="entry name" value="CTDL_fold"/>
</dbReference>
<dbReference type="PANTHER" id="PTHR23150">
    <property type="entry name" value="SULFATASE MODIFYING FACTOR 1, 2"/>
    <property type="match status" value="1"/>
</dbReference>
<sequence>MKYFLTILLLTVFSGLAQAQEKAVIADKKMVTVAAGIYKPFFETNDSRPLMVAAFKMDECAVTNAEFLEFVKANPAWRRSKVNRLFADSNYLKHWESDLSIGKINANIYHSPVVNVSWFAAQAYCKWKNKRLPTIAEWELAGNGKPRNIKYTSLTEYILGWYKKPNPPVLPNVKTTYQNQYGLYDMHGLVWEWTFNFNSFTSKADSRGSTEDEAKAFCAAGSVKVKDKNDYAGFLRFSYRGSLKGNYCIPNLGFRCAKDIP</sequence>
<feature type="domain" description="Sulfatase-modifying factor enzyme-like" evidence="2">
    <location>
        <begin position="51"/>
        <end position="258"/>
    </location>
</feature>
<dbReference type="OrthoDB" id="9768004at2"/>
<evidence type="ECO:0000256" key="1">
    <source>
        <dbReference type="SAM" id="SignalP"/>
    </source>
</evidence>
<dbReference type="InterPro" id="IPR051043">
    <property type="entry name" value="Sulfatase_Mod_Factor_Kinase"/>
</dbReference>
<dbReference type="InterPro" id="IPR042095">
    <property type="entry name" value="SUMF_sf"/>
</dbReference>
<dbReference type="Pfam" id="PF03781">
    <property type="entry name" value="FGE-sulfatase"/>
    <property type="match status" value="1"/>
</dbReference>
<proteinExistence type="predicted"/>
<keyword evidence="1" id="KW-0732">Signal</keyword>
<protein>
    <recommendedName>
        <fullName evidence="2">Sulfatase-modifying factor enzyme-like domain-containing protein</fullName>
    </recommendedName>
</protein>
<dbReference type="RefSeq" id="WP_039140369.1">
    <property type="nucleotide sequence ID" value="NZ_JSVC01000014.1"/>
</dbReference>
<dbReference type="GO" id="GO:0120147">
    <property type="term" value="F:formylglycine-generating oxidase activity"/>
    <property type="evidence" value="ECO:0007669"/>
    <property type="project" value="TreeGrafter"/>
</dbReference>
<dbReference type="STRING" id="1349421.OI18_12860"/>
<organism evidence="3 4">
    <name type="scientific">Flavihumibacter solisilvae</name>
    <dbReference type="NCBI Taxonomy" id="1349421"/>
    <lineage>
        <taxon>Bacteria</taxon>
        <taxon>Pseudomonadati</taxon>
        <taxon>Bacteroidota</taxon>
        <taxon>Chitinophagia</taxon>
        <taxon>Chitinophagales</taxon>
        <taxon>Chitinophagaceae</taxon>
        <taxon>Flavihumibacter</taxon>
    </lineage>
</organism>
<dbReference type="EMBL" id="JSVC01000014">
    <property type="protein sequence ID" value="KIC94257.1"/>
    <property type="molecule type" value="Genomic_DNA"/>
</dbReference>
<dbReference type="PANTHER" id="PTHR23150:SF19">
    <property type="entry name" value="FORMYLGLYCINE-GENERATING ENZYME"/>
    <property type="match status" value="1"/>
</dbReference>
<dbReference type="Gene3D" id="3.90.1580.10">
    <property type="entry name" value="paralog of FGE (formylglycine-generating enzyme)"/>
    <property type="match status" value="1"/>
</dbReference>
<comment type="caution">
    <text evidence="3">The sequence shown here is derived from an EMBL/GenBank/DDBJ whole genome shotgun (WGS) entry which is preliminary data.</text>
</comment>
<dbReference type="Proteomes" id="UP000031408">
    <property type="component" value="Unassembled WGS sequence"/>
</dbReference>
<name>A0A0C1L2N3_9BACT</name>
<dbReference type="AlphaFoldDB" id="A0A0C1L2N3"/>
<evidence type="ECO:0000259" key="2">
    <source>
        <dbReference type="Pfam" id="PF03781"/>
    </source>
</evidence>